<feature type="region of interest" description="Disordered" evidence="1">
    <location>
        <begin position="457"/>
        <end position="530"/>
    </location>
</feature>
<evidence type="ECO:0000313" key="3">
    <source>
        <dbReference type="Proteomes" id="UP000603453"/>
    </source>
</evidence>
<gene>
    <name evidence="2" type="ORF">INT47_010397</name>
</gene>
<dbReference type="GO" id="GO:0005737">
    <property type="term" value="C:cytoplasm"/>
    <property type="evidence" value="ECO:0007669"/>
    <property type="project" value="TreeGrafter"/>
</dbReference>
<evidence type="ECO:0000256" key="1">
    <source>
        <dbReference type="SAM" id="MobiDB-lite"/>
    </source>
</evidence>
<dbReference type="OrthoDB" id="2196114at2759"/>
<feature type="region of interest" description="Disordered" evidence="1">
    <location>
        <begin position="200"/>
        <end position="271"/>
    </location>
</feature>
<feature type="region of interest" description="Disordered" evidence="1">
    <location>
        <begin position="401"/>
        <end position="438"/>
    </location>
</feature>
<dbReference type="Gene3D" id="1.10.1170.10">
    <property type="entry name" value="Inhibitor Of Apoptosis Protein (2mihbC-IAP-1), Chain A"/>
    <property type="match status" value="2"/>
</dbReference>
<dbReference type="AlphaFoldDB" id="A0A8H7QRS3"/>
<dbReference type="Proteomes" id="UP000603453">
    <property type="component" value="Unassembled WGS sequence"/>
</dbReference>
<proteinExistence type="predicted"/>
<organism evidence="2 3">
    <name type="scientific">Mucor saturninus</name>
    <dbReference type="NCBI Taxonomy" id="64648"/>
    <lineage>
        <taxon>Eukaryota</taxon>
        <taxon>Fungi</taxon>
        <taxon>Fungi incertae sedis</taxon>
        <taxon>Mucoromycota</taxon>
        <taxon>Mucoromycotina</taxon>
        <taxon>Mucoromycetes</taxon>
        <taxon>Mucorales</taxon>
        <taxon>Mucorineae</taxon>
        <taxon>Mucoraceae</taxon>
        <taxon>Mucor</taxon>
    </lineage>
</organism>
<feature type="compositionally biased region" description="Polar residues" evidence="1">
    <location>
        <begin position="502"/>
        <end position="518"/>
    </location>
</feature>
<feature type="compositionally biased region" description="Basic residues" evidence="1">
    <location>
        <begin position="483"/>
        <end position="498"/>
    </location>
</feature>
<accession>A0A8H7QRS3</accession>
<dbReference type="Pfam" id="PF00653">
    <property type="entry name" value="BIR"/>
    <property type="match status" value="2"/>
</dbReference>
<protein>
    <submittedName>
        <fullName evidence="2">Uncharacterized protein</fullName>
    </submittedName>
</protein>
<feature type="compositionally biased region" description="Low complexity" evidence="1">
    <location>
        <begin position="423"/>
        <end position="433"/>
    </location>
</feature>
<dbReference type="CDD" id="cd00022">
    <property type="entry name" value="BIR"/>
    <property type="match status" value="1"/>
</dbReference>
<feature type="compositionally biased region" description="Polar residues" evidence="1">
    <location>
        <begin position="237"/>
        <end position="248"/>
    </location>
</feature>
<dbReference type="GO" id="GO:0005634">
    <property type="term" value="C:nucleus"/>
    <property type="evidence" value="ECO:0007669"/>
    <property type="project" value="TreeGrafter"/>
</dbReference>
<dbReference type="SMART" id="SM00238">
    <property type="entry name" value="BIR"/>
    <property type="match status" value="2"/>
</dbReference>
<dbReference type="InterPro" id="IPR001370">
    <property type="entry name" value="BIR_rpt"/>
</dbReference>
<dbReference type="PANTHER" id="PTHR10044">
    <property type="entry name" value="INHIBITOR OF APOPTOSIS"/>
    <property type="match status" value="1"/>
</dbReference>
<dbReference type="EMBL" id="JAEPRD010000144">
    <property type="protein sequence ID" value="KAG2196558.1"/>
    <property type="molecule type" value="Genomic_DNA"/>
</dbReference>
<comment type="caution">
    <text evidence="2">The sequence shown here is derived from an EMBL/GenBank/DDBJ whole genome shotgun (WGS) entry which is preliminary data.</text>
</comment>
<dbReference type="SUPFAM" id="SSF57924">
    <property type="entry name" value="Inhibitor of apoptosis (IAP) repeat"/>
    <property type="match status" value="2"/>
</dbReference>
<name>A0A8H7QRS3_9FUNG</name>
<sequence>MNILQNRIETFKTSMVKWPHTGSQYQKIETFAKAGFYFVRRPKYPDSLRCFMCDIELSNWRPGQSPFSRHTQESPTCALQWLNYPDLNRKLLAVNKKDPATDPRGTMMRTARLATFINHNFWPPNKDMLPKKKYPSGNKLADAGFIFSPTPTQASRIRCLYCRITIEEPSANENLLHKHQELSNGCEFFGLTPNMRATRSRRDTIDSTHSHDTFSTAQSHPMDDDTNTEQKKRKPSIKSNQPSGQDFKQSTDGKQKTKRQRTVKGKSEDSSIATVDSLIDAEPIKIVSRKKSTEASATAQSIASHKSGISKKRTDVWDIDHLFSLPPISRRSAVTFGKSTGRRTLTSAKISEAGVNIFANLKTPLIAKSVEDESKPITSPSNHTFATTTKLTDEVATLVQYKKSSRREDEIPAQSRTAKKRSLSSSSNTPNTNKHLRLKVVVDTKAVSPQPTTEDIFADNVPVKRDKGKGRAVEHTITPSAPQRKKLSLSKSKNKKILSRSPTSDTMGHNDLPSSSSHHPQRPFVGSSTSAPEVEMVPVIKIKKYRMPEGFIVSSPLSSPRIPSAEDKADAVALADCSTVSKSPSPLHNSHDSPVLGEFLSPSPVLEEFGQPSIGELSCDNNYVYDEVDLNIMEDAKRAEEMIANNQDPFASERQRSFSPIPLHVESEHCYDLSQDDIGSGLLNSPPRSPVANMSFMQSTPSTAGNNRGVSALELFGPNPLSPITHLSMPNNDRILQYTPAIEQSGRTRRIFEIDEEIRETAEIHQMATKPDVDKMSAAGEIDPGVEDDHAEVVASPARESGNAMKDLTGAVNDKTRTDGMLGRIEDITASTAHFVRKQGRGVLDKLNEFEEHLRRRYHALGIDNV</sequence>
<dbReference type="PROSITE" id="PS50143">
    <property type="entry name" value="BIR_REPEAT_2"/>
    <property type="match status" value="2"/>
</dbReference>
<feature type="compositionally biased region" description="Basic and acidic residues" evidence="1">
    <location>
        <begin position="200"/>
        <end position="212"/>
    </location>
</feature>
<dbReference type="PANTHER" id="PTHR10044:SF139">
    <property type="entry name" value="DEATH-ASSOCIATED INHIBITOR OF APOPTOSIS 2"/>
    <property type="match status" value="1"/>
</dbReference>
<evidence type="ECO:0000313" key="2">
    <source>
        <dbReference type="EMBL" id="KAG2196558.1"/>
    </source>
</evidence>
<feature type="compositionally biased region" description="Basic and acidic residues" evidence="1">
    <location>
        <begin position="462"/>
        <end position="474"/>
    </location>
</feature>
<reference evidence="2" key="1">
    <citation type="submission" date="2020-12" db="EMBL/GenBank/DDBJ databases">
        <title>Metabolic potential, ecology and presence of endohyphal bacteria is reflected in genomic diversity of Mucoromycotina.</title>
        <authorList>
            <person name="Muszewska A."/>
            <person name="Okrasinska A."/>
            <person name="Steczkiewicz K."/>
            <person name="Drgas O."/>
            <person name="Orlowska M."/>
            <person name="Perlinska-Lenart U."/>
            <person name="Aleksandrzak-Piekarczyk T."/>
            <person name="Szatraj K."/>
            <person name="Zielenkiewicz U."/>
            <person name="Pilsyk S."/>
            <person name="Malc E."/>
            <person name="Mieczkowski P."/>
            <person name="Kruszewska J.S."/>
            <person name="Biernat P."/>
            <person name="Pawlowska J."/>
        </authorList>
    </citation>
    <scope>NUCLEOTIDE SEQUENCE</scope>
    <source>
        <strain evidence="2">WA0000017839</strain>
    </source>
</reference>
<dbReference type="InterPro" id="IPR050784">
    <property type="entry name" value="IAP"/>
</dbReference>
<keyword evidence="3" id="KW-1185">Reference proteome</keyword>